<proteinExistence type="predicted"/>
<sequence>MTGAAASPAGGFEPLRIRPYVALAPHEGAGSPAGGAPHAPRPEQPVAGPLPPEAQAGPVPPQAPPADLSGTGAYGAEGDVESTLSLSLPDVRAAVSAAPPDVTPDHGHPHGPGDGRRPASRRPAAAIAVAAAVVAVIGTAAFAGGLFDDDEPADRLAPEPSVSGAPWPSSVATPSEEASASVSATDLASPSASGSSASQGSESPSASLSEAPEALPTQAGRPDSGTESTRGVPTQEPTTDGTSLSRGDRSQAVRDLQHRLRELGLYSGPLHGQYDNNVERAVAAYQERRGISGDPRGVYGPATRTSLEAETSGR</sequence>
<keyword evidence="2" id="KW-0472">Membrane</keyword>
<keyword evidence="5" id="KW-1185">Reference proteome</keyword>
<evidence type="ECO:0000313" key="5">
    <source>
        <dbReference type="Proteomes" id="UP001595829"/>
    </source>
</evidence>
<feature type="compositionally biased region" description="Basic and acidic residues" evidence="1">
    <location>
        <begin position="246"/>
        <end position="256"/>
    </location>
</feature>
<name>A0ABV9XAX2_9ACTN</name>
<keyword evidence="2" id="KW-0812">Transmembrane</keyword>
<evidence type="ECO:0000256" key="1">
    <source>
        <dbReference type="SAM" id="MobiDB-lite"/>
    </source>
</evidence>
<feature type="region of interest" description="Disordered" evidence="1">
    <location>
        <begin position="23"/>
        <end position="124"/>
    </location>
</feature>
<protein>
    <submittedName>
        <fullName evidence="4">Peptidoglycan-binding protein</fullName>
    </submittedName>
</protein>
<dbReference type="Pfam" id="PF01471">
    <property type="entry name" value="PG_binding_1"/>
    <property type="match status" value="1"/>
</dbReference>
<feature type="compositionally biased region" description="Low complexity" evidence="1">
    <location>
        <begin position="187"/>
        <end position="215"/>
    </location>
</feature>
<dbReference type="EMBL" id="JBHSJD010000001">
    <property type="protein sequence ID" value="MFC5020872.1"/>
    <property type="molecule type" value="Genomic_DNA"/>
</dbReference>
<gene>
    <name evidence="4" type="ORF">ACFPM3_01745</name>
</gene>
<comment type="caution">
    <text evidence="4">The sequence shown here is derived from an EMBL/GenBank/DDBJ whole genome shotgun (WGS) entry which is preliminary data.</text>
</comment>
<dbReference type="InterPro" id="IPR036366">
    <property type="entry name" value="PGBDSf"/>
</dbReference>
<feature type="transmembrane region" description="Helical" evidence="2">
    <location>
        <begin position="124"/>
        <end position="147"/>
    </location>
</feature>
<evidence type="ECO:0000259" key="3">
    <source>
        <dbReference type="Pfam" id="PF01471"/>
    </source>
</evidence>
<feature type="domain" description="Peptidoglycan binding-like" evidence="3">
    <location>
        <begin position="250"/>
        <end position="307"/>
    </location>
</feature>
<feature type="region of interest" description="Disordered" evidence="1">
    <location>
        <begin position="288"/>
        <end position="314"/>
    </location>
</feature>
<feature type="compositionally biased region" description="Polar residues" evidence="1">
    <location>
        <begin position="170"/>
        <end position="186"/>
    </location>
</feature>
<accession>A0ABV9XAX2</accession>
<dbReference type="Proteomes" id="UP001595829">
    <property type="component" value="Unassembled WGS sequence"/>
</dbReference>
<dbReference type="InterPro" id="IPR002477">
    <property type="entry name" value="Peptidoglycan-bd-like"/>
</dbReference>
<keyword evidence="2" id="KW-1133">Transmembrane helix</keyword>
<organism evidence="4 5">
    <name type="scientific">Streptomyces coeruleoprunus</name>
    <dbReference type="NCBI Taxonomy" id="285563"/>
    <lineage>
        <taxon>Bacteria</taxon>
        <taxon>Bacillati</taxon>
        <taxon>Actinomycetota</taxon>
        <taxon>Actinomycetes</taxon>
        <taxon>Kitasatosporales</taxon>
        <taxon>Streptomycetaceae</taxon>
        <taxon>Streptomyces</taxon>
    </lineage>
</organism>
<dbReference type="SUPFAM" id="SSF47090">
    <property type="entry name" value="PGBD-like"/>
    <property type="match status" value="1"/>
</dbReference>
<feature type="compositionally biased region" description="Basic and acidic residues" evidence="1">
    <location>
        <begin position="103"/>
        <end position="117"/>
    </location>
</feature>
<dbReference type="InterPro" id="IPR036365">
    <property type="entry name" value="PGBD-like_sf"/>
</dbReference>
<feature type="compositionally biased region" description="Pro residues" evidence="1">
    <location>
        <begin position="48"/>
        <end position="64"/>
    </location>
</feature>
<feature type="region of interest" description="Disordered" evidence="1">
    <location>
        <begin position="145"/>
        <end position="256"/>
    </location>
</feature>
<feature type="compositionally biased region" description="Polar residues" evidence="1">
    <location>
        <begin position="225"/>
        <end position="245"/>
    </location>
</feature>
<reference evidence="5" key="1">
    <citation type="journal article" date="2019" name="Int. J. Syst. Evol. Microbiol.">
        <title>The Global Catalogue of Microorganisms (GCM) 10K type strain sequencing project: providing services to taxonomists for standard genome sequencing and annotation.</title>
        <authorList>
            <consortium name="The Broad Institute Genomics Platform"/>
            <consortium name="The Broad Institute Genome Sequencing Center for Infectious Disease"/>
            <person name="Wu L."/>
            <person name="Ma J."/>
        </authorList>
    </citation>
    <scope>NUCLEOTIDE SEQUENCE [LARGE SCALE GENOMIC DNA]</scope>
    <source>
        <strain evidence="5">CGMCC 4.1648</strain>
    </source>
</reference>
<dbReference type="RefSeq" id="WP_345691897.1">
    <property type="nucleotide sequence ID" value="NZ_BAABIT010000001.1"/>
</dbReference>
<evidence type="ECO:0000313" key="4">
    <source>
        <dbReference type="EMBL" id="MFC5020872.1"/>
    </source>
</evidence>
<evidence type="ECO:0000256" key="2">
    <source>
        <dbReference type="SAM" id="Phobius"/>
    </source>
</evidence>
<feature type="compositionally biased region" description="Polar residues" evidence="1">
    <location>
        <begin position="303"/>
        <end position="314"/>
    </location>
</feature>
<feature type="compositionally biased region" description="Low complexity" evidence="1">
    <location>
        <begin position="24"/>
        <end position="38"/>
    </location>
</feature>
<dbReference type="Gene3D" id="1.10.101.10">
    <property type="entry name" value="PGBD-like superfamily/PGBD"/>
    <property type="match status" value="1"/>
</dbReference>